<keyword evidence="4" id="KW-1185">Reference proteome</keyword>
<feature type="domain" description="C2H2-type" evidence="2">
    <location>
        <begin position="23"/>
        <end position="43"/>
    </location>
</feature>
<dbReference type="AlphaFoldDB" id="A0A8X8YJY8"/>
<comment type="caution">
    <text evidence="3">The sequence shown here is derived from an EMBL/GenBank/DDBJ whole genome shotgun (WGS) entry which is preliminary data.</text>
</comment>
<feature type="compositionally biased region" description="Basic and acidic residues" evidence="1">
    <location>
        <begin position="1102"/>
        <end position="1116"/>
    </location>
</feature>
<feature type="compositionally biased region" description="Basic and acidic residues" evidence="1">
    <location>
        <begin position="354"/>
        <end position="365"/>
    </location>
</feature>
<feature type="compositionally biased region" description="Polar residues" evidence="1">
    <location>
        <begin position="801"/>
        <end position="812"/>
    </location>
</feature>
<feature type="region of interest" description="Disordered" evidence="1">
    <location>
        <begin position="68"/>
        <end position="87"/>
    </location>
</feature>
<evidence type="ECO:0000259" key="2">
    <source>
        <dbReference type="PROSITE" id="PS00028"/>
    </source>
</evidence>
<feature type="region of interest" description="Disordered" evidence="1">
    <location>
        <begin position="930"/>
        <end position="988"/>
    </location>
</feature>
<dbReference type="OrthoDB" id="1939753at2759"/>
<feature type="compositionally biased region" description="Low complexity" evidence="1">
    <location>
        <begin position="533"/>
        <end position="545"/>
    </location>
</feature>
<gene>
    <name evidence="3" type="ORF">SASPL_109390</name>
</gene>
<feature type="region of interest" description="Disordered" evidence="1">
    <location>
        <begin position="530"/>
        <end position="578"/>
    </location>
</feature>
<protein>
    <recommendedName>
        <fullName evidence="2">C2H2-type domain-containing protein</fullName>
    </recommendedName>
</protein>
<name>A0A8X8YJY8_SALSN</name>
<feature type="compositionally biased region" description="Polar residues" evidence="1">
    <location>
        <begin position="775"/>
        <end position="784"/>
    </location>
</feature>
<dbReference type="InterPro" id="IPR013087">
    <property type="entry name" value="Znf_C2H2_type"/>
</dbReference>
<dbReference type="EMBL" id="PNBA02000003">
    <property type="protein sequence ID" value="KAG6431311.1"/>
    <property type="molecule type" value="Genomic_DNA"/>
</dbReference>
<feature type="region of interest" description="Disordered" evidence="1">
    <location>
        <begin position="414"/>
        <end position="438"/>
    </location>
</feature>
<evidence type="ECO:0000256" key="1">
    <source>
        <dbReference type="SAM" id="MobiDB-lite"/>
    </source>
</evidence>
<feature type="region of interest" description="Disordered" evidence="1">
    <location>
        <begin position="1072"/>
        <end position="1116"/>
    </location>
</feature>
<dbReference type="PANTHER" id="PTHR35746">
    <property type="entry name" value="PENTATRICOPEPTIDE REPEAT (PPR) SUPERFAMILY PROTEIN"/>
    <property type="match status" value="1"/>
</dbReference>
<accession>A0A8X8YJY8</accession>
<reference evidence="3" key="1">
    <citation type="submission" date="2018-01" db="EMBL/GenBank/DDBJ databases">
        <authorList>
            <person name="Mao J.F."/>
        </authorList>
    </citation>
    <scope>NUCLEOTIDE SEQUENCE</scope>
    <source>
        <strain evidence="3">Huo1</strain>
        <tissue evidence="3">Leaf</tissue>
    </source>
</reference>
<dbReference type="Proteomes" id="UP000298416">
    <property type="component" value="Unassembled WGS sequence"/>
</dbReference>
<feature type="compositionally biased region" description="Polar residues" evidence="1">
    <location>
        <begin position="366"/>
        <end position="375"/>
    </location>
</feature>
<feature type="compositionally biased region" description="Polar residues" evidence="1">
    <location>
        <begin position="819"/>
        <end position="829"/>
    </location>
</feature>
<evidence type="ECO:0000313" key="3">
    <source>
        <dbReference type="EMBL" id="KAG6431311.1"/>
    </source>
</evidence>
<dbReference type="PANTHER" id="PTHR35746:SF1">
    <property type="entry name" value="PENTATRICOPEPTIDE REPEAT (PPR) SUPERFAMILY PROTEIN"/>
    <property type="match status" value="1"/>
</dbReference>
<feature type="region of interest" description="Disordered" evidence="1">
    <location>
        <begin position="764"/>
        <end position="829"/>
    </location>
</feature>
<feature type="region of interest" description="Disordered" evidence="1">
    <location>
        <begin position="162"/>
        <end position="224"/>
    </location>
</feature>
<feature type="compositionally biased region" description="Low complexity" evidence="1">
    <location>
        <begin position="939"/>
        <end position="958"/>
    </location>
</feature>
<evidence type="ECO:0000313" key="4">
    <source>
        <dbReference type="Proteomes" id="UP000298416"/>
    </source>
</evidence>
<organism evidence="3">
    <name type="scientific">Salvia splendens</name>
    <name type="common">Scarlet sage</name>
    <dbReference type="NCBI Taxonomy" id="180675"/>
    <lineage>
        <taxon>Eukaryota</taxon>
        <taxon>Viridiplantae</taxon>
        <taxon>Streptophyta</taxon>
        <taxon>Embryophyta</taxon>
        <taxon>Tracheophyta</taxon>
        <taxon>Spermatophyta</taxon>
        <taxon>Magnoliopsida</taxon>
        <taxon>eudicotyledons</taxon>
        <taxon>Gunneridae</taxon>
        <taxon>Pentapetalae</taxon>
        <taxon>asterids</taxon>
        <taxon>lamiids</taxon>
        <taxon>Lamiales</taxon>
        <taxon>Lamiaceae</taxon>
        <taxon>Nepetoideae</taxon>
        <taxon>Mentheae</taxon>
        <taxon>Salviinae</taxon>
        <taxon>Salvia</taxon>
        <taxon>Salvia subgen. Calosphace</taxon>
        <taxon>core Calosphace</taxon>
    </lineage>
</organism>
<proteinExistence type="predicted"/>
<feature type="region of interest" description="Disordered" evidence="1">
    <location>
        <begin position="354"/>
        <end position="375"/>
    </location>
</feature>
<reference evidence="3" key="2">
    <citation type="submission" date="2020-08" db="EMBL/GenBank/DDBJ databases">
        <title>Plant Genome Project.</title>
        <authorList>
            <person name="Zhang R.-G."/>
        </authorList>
    </citation>
    <scope>NUCLEOTIDE SEQUENCE</scope>
    <source>
        <strain evidence="3">Huo1</strain>
        <tissue evidence="3">Leaf</tissue>
    </source>
</reference>
<dbReference type="PROSITE" id="PS00028">
    <property type="entry name" value="ZINC_FINGER_C2H2_1"/>
    <property type="match status" value="1"/>
</dbReference>
<feature type="compositionally biased region" description="Polar residues" evidence="1">
    <location>
        <begin position="962"/>
        <end position="971"/>
    </location>
</feature>
<sequence length="1152" mass="123126">MDVQGYKITVTSAGHEGHGVHHCHKCGWPFPNPHPSSKHRRAHKRVCGTIEGYKIIHSEEHDKYLAFSDDDHASDDDEHQSPGPDIVKRNAFISGGVGAKSNKSEDDVFSDAPMEFSDSGISPQLEAPVENVGEMGKSLEHKGLEGDVYGSGVLGIKEAAETIEQPNDATSEEISKPRPLSNGSSLLDNAMPIKDTAAETVSVGPSYDSHPERGLQGDVLHGPDTNIQVQEHDSASVSLDPEERNVLDQTIAAGKSQDESCDKFISEGAKNDSPPISESLQMDAPDAVNSVVHSVEKGTSIKTSEVALVDETCKSVDASALEKELSHSSEVEKVLSHSTEAALVDETRKSIDASAVEKELSHSTEDIGSSKSVYGSTLPEESLLNTSLVEPNESTLALDVTEHSDVACTVSSIDKEEMPKTTSDASDGEKSDMTSGYKCQNRSLESKHLNSLEANSAPGSTVNAIPCEDTNITMGKKGMDHCVESTNITNLETGNEKDEGVSAEVEVIPDSTLPSEKLADLPSSCVADGYAKSSQELSENNSSSLEFKDDGFENSIRGDGADGPAGADSEANEIGDMSSSVEHPVLPVSSEMQNTVHVATNVVEVEPLDVSESVTKIEDGNAVLVSGSEANEIGDRSSLLISSVEHPVSLLTSELQNNVHAATNVVQVEPVDVAETVSKLDDNAVSVSAETPEHSISTESTLPLSDSVSLREIGDRNSSLNSSVEHPVPLLTSVLQNNVHALTNVVKVEPLDVTETVSKVEDDDAFSVSAETPEHSISTESTLPLSAKDGTCDEEDFKASESITNTEVTSDAGSRETSESPTPSVQGTFPVSTCLKVTSSDVKQMHSSDDLSTLKSVNTIPGAEHSFDDKVLKSEECFGSSEAPSLKQPVASASDVEEFHGISDTVDDKSVVIVEDVTRVDAKYVNTEAECKPAKQTDDASAVDVSSSLASPSDSLEANCGSVVSDTFETNSQKHKTRSSKSDTFEPPSFMTLVQSGSEVDQGTAATEIETVQNNQQQRSDALEAVWFPSLTNVVNESEGRKKNEEMIAKVTNWSPVKQQSSPLKSLLNEVKSPNTKQVPLANQKVEAETEDGNVGKVVTSETHKTKDSDTNKHLEEWNSPARYPIEIKKEKKKGRPFWVPFVCCSSAHRDL</sequence>